<comment type="caution">
    <text evidence="4">The sequence shown here is derived from an EMBL/GenBank/DDBJ whole genome shotgun (WGS) entry which is preliminary data.</text>
</comment>
<dbReference type="InterPro" id="IPR053843">
    <property type="entry name" value="DnaD_N"/>
</dbReference>
<dbReference type="NCBIfam" id="TIGR01446">
    <property type="entry name" value="DnaD_dom"/>
    <property type="match status" value="1"/>
</dbReference>
<dbReference type="PANTHER" id="PTHR37293:SF6">
    <property type="entry name" value="DNA REPLICATION PROTEIN DNAD"/>
    <property type="match status" value="1"/>
</dbReference>
<organism evidence="4 5">
    <name type="scientific">Paenibacillus darwinianus</name>
    <dbReference type="NCBI Taxonomy" id="1380763"/>
    <lineage>
        <taxon>Bacteria</taxon>
        <taxon>Bacillati</taxon>
        <taxon>Bacillota</taxon>
        <taxon>Bacilli</taxon>
        <taxon>Bacillales</taxon>
        <taxon>Paenibacillaceae</taxon>
        <taxon>Paenibacillus</taxon>
    </lineage>
</organism>
<evidence type="ECO:0000256" key="1">
    <source>
        <dbReference type="ARBA" id="ARBA00093462"/>
    </source>
</evidence>
<dbReference type="InterPro" id="IPR006343">
    <property type="entry name" value="DnaB/C_C"/>
</dbReference>
<protein>
    <submittedName>
        <fullName evidence="4">DNA replication protein DnaD</fullName>
    </submittedName>
</protein>
<dbReference type="AlphaFoldDB" id="A0A9W5S3X0"/>
<keyword evidence="5" id="KW-1185">Reference proteome</keyword>
<evidence type="ECO:0000313" key="4">
    <source>
        <dbReference type="EMBL" id="EXX92036.1"/>
    </source>
</evidence>
<reference evidence="4 5" key="1">
    <citation type="submission" date="2014-02" db="EMBL/GenBank/DDBJ databases">
        <title>Genome sequence of Paenibacillus darwinianus reveals adaptive mechanisms for survival in Antarctic soils.</title>
        <authorList>
            <person name="Dsouza M."/>
            <person name="Taylor M.W."/>
            <person name="Turner S.J."/>
            <person name="Aislabie J."/>
        </authorList>
    </citation>
    <scope>NUCLEOTIDE SEQUENCE [LARGE SCALE GENOMIC DNA]</scope>
    <source>
        <strain evidence="4 5">CE1</strain>
    </source>
</reference>
<dbReference type="Proteomes" id="UP000053750">
    <property type="component" value="Unassembled WGS sequence"/>
</dbReference>
<dbReference type="SUPFAM" id="SSF158499">
    <property type="entry name" value="DnaD domain-like"/>
    <property type="match status" value="1"/>
</dbReference>
<dbReference type="InterPro" id="IPR053162">
    <property type="entry name" value="DnaD"/>
</dbReference>
<dbReference type="Pfam" id="PF07261">
    <property type="entry name" value="DnaB_2"/>
    <property type="match status" value="1"/>
</dbReference>
<dbReference type="Pfam" id="PF21984">
    <property type="entry name" value="DnaD_N"/>
    <property type="match status" value="1"/>
</dbReference>
<dbReference type="Gene3D" id="1.10.10.10">
    <property type="entry name" value="Winged helix-like DNA-binding domain superfamily/Winged helix DNA-binding domain"/>
    <property type="match status" value="1"/>
</dbReference>
<gene>
    <name evidence="4" type="ORF">BG53_05345</name>
</gene>
<evidence type="ECO:0000259" key="3">
    <source>
        <dbReference type="Pfam" id="PF21984"/>
    </source>
</evidence>
<proteinExistence type="inferred from homology"/>
<sequence length="234" mass="26262">MNDMEREPFVRGVAAAMAEGGVYLPASLLRGYRRLGLTDSELVLLIQLAVYRQADNNGFPTPEQLGEVMGIGAKAVGQMLQKLLKEKLLTIDEMFDPVSGVQSEVYNWHGWIVKTAEWMVTFTGRGTQAPVAPPSVSVYDEPARQPAAQDVFSVFEQEFGRPLSPMELETIGGWLDTDRYPEDLIRFALKEAVFAGKLHFRYIDRILLEWSRNRVTNVEEARAHAGRFRNGGKS</sequence>
<comment type="similarity">
    <text evidence="1">Belongs to the DnaB/DnaD family.</text>
</comment>
<dbReference type="Gene3D" id="1.10.10.630">
    <property type="entry name" value="DnaD domain-like"/>
    <property type="match status" value="1"/>
</dbReference>
<evidence type="ECO:0000313" key="5">
    <source>
        <dbReference type="Proteomes" id="UP000053750"/>
    </source>
</evidence>
<dbReference type="InterPro" id="IPR034829">
    <property type="entry name" value="DnaD-like_sf"/>
</dbReference>
<feature type="domain" description="DnaD N-terminal" evidence="3">
    <location>
        <begin position="25"/>
        <end position="107"/>
    </location>
</feature>
<dbReference type="EMBL" id="JFHU01000018">
    <property type="protein sequence ID" value="EXX92036.1"/>
    <property type="molecule type" value="Genomic_DNA"/>
</dbReference>
<evidence type="ECO:0000259" key="2">
    <source>
        <dbReference type="Pfam" id="PF07261"/>
    </source>
</evidence>
<name>A0A9W5S3X0_9BACL</name>
<feature type="domain" description="DnaB/C C-terminal" evidence="2">
    <location>
        <begin position="152"/>
        <end position="224"/>
    </location>
</feature>
<accession>A0A9W5S3X0</accession>
<dbReference type="InterPro" id="IPR036388">
    <property type="entry name" value="WH-like_DNA-bd_sf"/>
</dbReference>
<dbReference type="PANTHER" id="PTHR37293">
    <property type="entry name" value="PHAGE REPLICATION PROTEIN-RELATED"/>
    <property type="match status" value="1"/>
</dbReference>